<evidence type="ECO:0000256" key="4">
    <source>
        <dbReference type="ARBA" id="ARBA00022801"/>
    </source>
</evidence>
<dbReference type="Gene3D" id="3.40.1440.10">
    <property type="entry name" value="GIY-YIG endonuclease"/>
    <property type="match status" value="1"/>
</dbReference>
<dbReference type="InterPro" id="IPR013083">
    <property type="entry name" value="Znf_RING/FYVE/PHD"/>
</dbReference>
<organism evidence="11 12">
    <name type="scientific">Ophiocordyceps australis</name>
    <dbReference type="NCBI Taxonomy" id="1399860"/>
    <lineage>
        <taxon>Eukaryota</taxon>
        <taxon>Fungi</taxon>
        <taxon>Dikarya</taxon>
        <taxon>Ascomycota</taxon>
        <taxon>Pezizomycotina</taxon>
        <taxon>Sordariomycetes</taxon>
        <taxon>Hypocreomycetidae</taxon>
        <taxon>Hypocreales</taxon>
        <taxon>Ophiocordycipitaceae</taxon>
        <taxon>Ophiocordyceps</taxon>
    </lineage>
</organism>
<sequence length="299" mass="33326">MPPVVKPLPALYTVYVLRSTVRNASLYIGSTPNPPRRLKQHNGETKGGARRTARRALRPWEMMMLISGFPSSIAALKFEWALTHSHVSLHIPAESRQQIPPRSKKNIKAIVTNIGVLTGVSSFVRWPLNLHFFSPDAYAAWEDWRATPEDAHRPALTITTDFDAPADAKAASTAARGIYGLPLDYKPIQAYVEKAHEVVTFERQGNCVHCGQELLPDQGLYAMCSCHGCTAMGHLDCWSRHALSDDKADEVLPIRCSCPSCGGEIRWADMMKELSLRIRGQKEVSKLVAKKKRGKKDEE</sequence>
<dbReference type="HAMAP" id="MF_03100">
    <property type="entry name" value="Endonuc_su_Slx1"/>
    <property type="match status" value="1"/>
</dbReference>
<dbReference type="OrthoDB" id="24645at2759"/>
<evidence type="ECO:0000313" key="11">
    <source>
        <dbReference type="EMBL" id="PHH78183.1"/>
    </source>
</evidence>
<comment type="similarity">
    <text evidence="8">Belongs to the SLX1 family.</text>
</comment>
<evidence type="ECO:0000256" key="7">
    <source>
        <dbReference type="ARBA" id="ARBA00023242"/>
    </source>
</evidence>
<evidence type="ECO:0000313" key="12">
    <source>
        <dbReference type="Proteomes" id="UP000224854"/>
    </source>
</evidence>
<keyword evidence="2 8" id="KW-0255">Endonuclease</keyword>
<comment type="subunit">
    <text evidence="8">Forms a heterodimer with SLX4.</text>
</comment>
<comment type="function">
    <text evidence="8">Catalytic subunit of the SLX1-SLX4 structure-specific endonuclease that resolves DNA secondary structures generated during DNA repair and recombination. Has endonuclease activity towards branched DNA substrates, introducing single-strand cuts in duplex DNA close to junctions with ss-DNA.</text>
</comment>
<dbReference type="Gene3D" id="3.30.40.10">
    <property type="entry name" value="Zinc/RING finger domain, C3HC4 (zinc finger)"/>
    <property type="match status" value="1"/>
</dbReference>
<feature type="domain" description="GIY-YIG" evidence="10">
    <location>
        <begin position="10"/>
        <end position="92"/>
    </location>
</feature>
<comment type="subcellular location">
    <subcellularLocation>
        <location evidence="8">Nucleus</location>
    </subcellularLocation>
</comment>
<name>A0A2C5ZE83_9HYPO</name>
<dbReference type="GO" id="GO:0000724">
    <property type="term" value="P:double-strand break repair via homologous recombination"/>
    <property type="evidence" value="ECO:0007669"/>
    <property type="project" value="TreeGrafter"/>
</dbReference>
<dbReference type="InterPro" id="IPR050381">
    <property type="entry name" value="SLX1_endonuclease"/>
</dbReference>
<evidence type="ECO:0000256" key="9">
    <source>
        <dbReference type="SAM" id="MobiDB-lite"/>
    </source>
</evidence>
<keyword evidence="1 8" id="KW-0540">Nuclease</keyword>
<keyword evidence="12" id="KW-1185">Reference proteome</keyword>
<evidence type="ECO:0000259" key="10">
    <source>
        <dbReference type="PROSITE" id="PS50164"/>
    </source>
</evidence>
<protein>
    <recommendedName>
        <fullName evidence="10">GIY-YIG domain-containing protein</fullName>
    </recommendedName>
</protein>
<proteinExistence type="inferred from homology"/>
<gene>
    <name evidence="11" type="ORF">CDD82_3168</name>
</gene>
<dbReference type="InterPro" id="IPR000305">
    <property type="entry name" value="GIY-YIG_endonuc"/>
</dbReference>
<keyword evidence="7 8" id="KW-0539">Nucleus</keyword>
<comment type="caution">
    <text evidence="8">Lacks conserved residue(s) required for the propagation of feature annotation.</text>
</comment>
<evidence type="ECO:0000256" key="2">
    <source>
        <dbReference type="ARBA" id="ARBA00022759"/>
    </source>
</evidence>
<dbReference type="Proteomes" id="UP000224854">
    <property type="component" value="Unassembled WGS sequence"/>
</dbReference>
<keyword evidence="4 8" id="KW-0378">Hydrolase</keyword>
<dbReference type="PROSITE" id="PS50164">
    <property type="entry name" value="GIY_YIG"/>
    <property type="match status" value="1"/>
</dbReference>
<dbReference type="PANTHER" id="PTHR20208:SF10">
    <property type="entry name" value="STRUCTURE-SPECIFIC ENDONUCLEASE SUBUNIT SLX1"/>
    <property type="match status" value="1"/>
</dbReference>
<keyword evidence="6 8" id="KW-0234">DNA repair</keyword>
<comment type="caution">
    <text evidence="11">The sequence shown here is derived from an EMBL/GenBank/DDBJ whole genome shotgun (WGS) entry which is preliminary data.</text>
</comment>
<dbReference type="InterPro" id="IPR048749">
    <property type="entry name" value="SLX1_C"/>
</dbReference>
<evidence type="ECO:0000256" key="8">
    <source>
        <dbReference type="HAMAP-Rule" id="MF_03100"/>
    </source>
</evidence>
<evidence type="ECO:0000256" key="3">
    <source>
        <dbReference type="ARBA" id="ARBA00022763"/>
    </source>
</evidence>
<evidence type="ECO:0000256" key="6">
    <source>
        <dbReference type="ARBA" id="ARBA00023204"/>
    </source>
</evidence>
<reference evidence="11 12" key="1">
    <citation type="submission" date="2017-06" db="EMBL/GenBank/DDBJ databases">
        <title>Ant-infecting Ophiocordyceps genomes reveal a high diversity of potential behavioral manipulation genes and a possible major role for enterotoxins.</title>
        <authorList>
            <person name="De Bekker C."/>
            <person name="Evans H.C."/>
            <person name="Brachmann A."/>
            <person name="Hughes D.P."/>
        </authorList>
    </citation>
    <scope>NUCLEOTIDE SEQUENCE [LARGE SCALE GENOMIC DNA]</scope>
    <source>
        <strain evidence="11 12">1348a</strain>
    </source>
</reference>
<dbReference type="PANTHER" id="PTHR20208">
    <property type="entry name" value="STRUCTURE-SPECIFIC ENDONUCLEASE SUBUNIT SLX1"/>
    <property type="match status" value="1"/>
</dbReference>
<feature type="region of interest" description="Disordered" evidence="9">
    <location>
        <begin position="28"/>
        <end position="53"/>
    </location>
</feature>
<dbReference type="Pfam" id="PF21202">
    <property type="entry name" value="SLX1_C"/>
    <property type="match status" value="1"/>
</dbReference>
<dbReference type="SUPFAM" id="SSF82771">
    <property type="entry name" value="GIY-YIG endonuclease"/>
    <property type="match status" value="1"/>
</dbReference>
<dbReference type="GO" id="GO:0033557">
    <property type="term" value="C:Slx1-Slx4 complex"/>
    <property type="evidence" value="ECO:0007669"/>
    <property type="project" value="UniProtKB-UniRule"/>
</dbReference>
<dbReference type="InterPro" id="IPR027520">
    <property type="entry name" value="Slx1"/>
</dbReference>
<dbReference type="EMBL" id="NJEU01000234">
    <property type="protein sequence ID" value="PHH78183.1"/>
    <property type="molecule type" value="Genomic_DNA"/>
</dbReference>
<evidence type="ECO:0000256" key="1">
    <source>
        <dbReference type="ARBA" id="ARBA00022722"/>
    </source>
</evidence>
<comment type="cofactor">
    <cofactor evidence="8">
        <name>a divalent metal cation</name>
        <dbReference type="ChEBI" id="CHEBI:60240"/>
    </cofactor>
</comment>
<evidence type="ECO:0000256" key="5">
    <source>
        <dbReference type="ARBA" id="ARBA00023172"/>
    </source>
</evidence>
<keyword evidence="3 8" id="KW-0227">DNA damage</keyword>
<dbReference type="AlphaFoldDB" id="A0A2C5ZE83"/>
<dbReference type="Pfam" id="PF01541">
    <property type="entry name" value="GIY-YIG"/>
    <property type="match status" value="1"/>
</dbReference>
<accession>A0A2C5ZE83</accession>
<dbReference type="GO" id="GO:0017108">
    <property type="term" value="F:5'-flap endonuclease activity"/>
    <property type="evidence" value="ECO:0007669"/>
    <property type="project" value="InterPro"/>
</dbReference>
<keyword evidence="5 8" id="KW-0233">DNA recombination</keyword>
<dbReference type="InterPro" id="IPR035901">
    <property type="entry name" value="GIY-YIG_endonuc_sf"/>
</dbReference>
<dbReference type="GO" id="GO:0008821">
    <property type="term" value="F:crossover junction DNA endonuclease activity"/>
    <property type="evidence" value="ECO:0007669"/>
    <property type="project" value="TreeGrafter"/>
</dbReference>